<evidence type="ECO:0000313" key="1">
    <source>
        <dbReference type="EMBL" id="KAB0664299.1"/>
    </source>
</evidence>
<gene>
    <name evidence="1" type="ORF">F6V25_14120</name>
</gene>
<accession>A0A7J4ZNL8</accession>
<dbReference type="Proteomes" id="UP000420562">
    <property type="component" value="Unassembled WGS sequence"/>
</dbReference>
<comment type="caution">
    <text evidence="1">The sequence shown here is derived from an EMBL/GenBank/DDBJ whole genome shotgun (WGS) entry which is preliminary data.</text>
</comment>
<dbReference type="RefSeq" id="WP_151129210.1">
    <property type="nucleotide sequence ID" value="NZ_VZQZ01000009.1"/>
</dbReference>
<organism evidence="1 2">
    <name type="scientific">Oryzomonas japonica</name>
    <dbReference type="NCBI Taxonomy" id="2603858"/>
    <lineage>
        <taxon>Bacteria</taxon>
        <taxon>Pseudomonadati</taxon>
        <taxon>Thermodesulfobacteriota</taxon>
        <taxon>Desulfuromonadia</taxon>
        <taxon>Geobacterales</taxon>
        <taxon>Geobacteraceae</taxon>
        <taxon>Oryzomonas</taxon>
    </lineage>
</organism>
<dbReference type="InterPro" id="IPR035093">
    <property type="entry name" value="RelE/ParE_toxin_dom_sf"/>
</dbReference>
<proteinExistence type="predicted"/>
<sequence>MMWTVHLTNKAAKQAKKLPESVQDNLKLLLKEIMVSGPVRGNWPNYSKLSDTEHHCHIKKGRPTYVAVWREDKGHVKLVEVIYAGTHEKAPY</sequence>
<dbReference type="SUPFAM" id="SSF143011">
    <property type="entry name" value="RelE-like"/>
    <property type="match status" value="1"/>
</dbReference>
<reference evidence="1 2" key="1">
    <citation type="submission" date="2019-09" db="EMBL/GenBank/DDBJ databases">
        <title>Geobacter sp. Red96, a novel strain isolated from paddy soil.</title>
        <authorList>
            <person name="Xu Z."/>
            <person name="Masuda Y."/>
            <person name="Itoh H."/>
            <person name="Senoo K."/>
        </authorList>
    </citation>
    <scope>NUCLEOTIDE SEQUENCE [LARGE SCALE GENOMIC DNA]</scope>
    <source>
        <strain evidence="1 2">Red96</strain>
    </source>
</reference>
<keyword evidence="2" id="KW-1185">Reference proteome</keyword>
<dbReference type="EMBL" id="VZQZ01000009">
    <property type="protein sequence ID" value="KAB0664299.1"/>
    <property type="molecule type" value="Genomic_DNA"/>
</dbReference>
<dbReference type="AlphaFoldDB" id="A0A7J4ZNL8"/>
<name>A0A7J4ZNL8_9BACT</name>
<protein>
    <submittedName>
        <fullName evidence="1">Cytotoxic translational repressor of toxin-antitoxin stability system</fullName>
    </submittedName>
</protein>
<evidence type="ECO:0000313" key="2">
    <source>
        <dbReference type="Proteomes" id="UP000420562"/>
    </source>
</evidence>